<protein>
    <submittedName>
        <fullName evidence="6">Uncharacterized protein</fullName>
    </submittedName>
</protein>
<evidence type="ECO:0000259" key="5">
    <source>
        <dbReference type="Pfam" id="PF24883"/>
    </source>
</evidence>
<dbReference type="InterPro" id="IPR056884">
    <property type="entry name" value="NPHP3-like_N"/>
</dbReference>
<feature type="compositionally biased region" description="Polar residues" evidence="3">
    <location>
        <begin position="543"/>
        <end position="554"/>
    </location>
</feature>
<evidence type="ECO:0000313" key="6">
    <source>
        <dbReference type="EMBL" id="KAF2227367.1"/>
    </source>
</evidence>
<dbReference type="EMBL" id="ML992501">
    <property type="protein sequence ID" value="KAF2227367.1"/>
    <property type="molecule type" value="Genomic_DNA"/>
</dbReference>
<dbReference type="AlphaFoldDB" id="A0A6A6GNX7"/>
<feature type="region of interest" description="Disordered" evidence="3">
    <location>
        <begin position="543"/>
        <end position="566"/>
    </location>
</feature>
<dbReference type="OrthoDB" id="5389929at2759"/>
<evidence type="ECO:0000256" key="1">
    <source>
        <dbReference type="ARBA" id="ARBA00022737"/>
    </source>
</evidence>
<accession>A0A6A6GNX7</accession>
<feature type="domain" description="DUF7708" evidence="4">
    <location>
        <begin position="125"/>
        <end position="239"/>
    </location>
</feature>
<evidence type="ECO:0000259" key="4">
    <source>
        <dbReference type="Pfam" id="PF24809"/>
    </source>
</evidence>
<reference evidence="7" key="1">
    <citation type="journal article" date="2020" name="Stud. Mycol.">
        <title>101 Dothideomycetes genomes: A test case for predicting lifestyles and emergence of pathogens.</title>
        <authorList>
            <person name="Haridas S."/>
            <person name="Albert R."/>
            <person name="Binder M."/>
            <person name="Bloem J."/>
            <person name="LaButti K."/>
            <person name="Salamov A."/>
            <person name="Andreopoulos B."/>
            <person name="Baker S."/>
            <person name="Barry K."/>
            <person name="Bills G."/>
            <person name="Bluhm B."/>
            <person name="Cannon C."/>
            <person name="Castanera R."/>
            <person name="Culley D."/>
            <person name="Daum C."/>
            <person name="Ezra D."/>
            <person name="Gonzalez J."/>
            <person name="Henrissat B."/>
            <person name="Kuo A."/>
            <person name="Liang C."/>
            <person name="Lipzen A."/>
            <person name="Lutzoni F."/>
            <person name="Magnuson J."/>
            <person name="Mondo S."/>
            <person name="Nolan M."/>
            <person name="Ohm R."/>
            <person name="Pangilinan J."/>
            <person name="Park H.-J."/>
            <person name="Ramirez L."/>
            <person name="Alfaro M."/>
            <person name="Sun H."/>
            <person name="Tritt A."/>
            <person name="Yoshinaga Y."/>
            <person name="Zwiers L.-H."/>
            <person name="Turgeon B."/>
            <person name="Goodwin S."/>
            <person name="Spatafora J."/>
            <person name="Crous P."/>
            <person name="Grigoriev I."/>
        </authorList>
    </citation>
    <scope>NUCLEOTIDE SEQUENCE [LARGE SCALE GENOMIC DNA]</scope>
    <source>
        <strain evidence="7">CECT 20119</strain>
    </source>
</reference>
<dbReference type="Pfam" id="PF24809">
    <property type="entry name" value="DUF7708"/>
    <property type="match status" value="1"/>
</dbReference>
<feature type="domain" description="Nephrocystin 3-like N-terminal" evidence="5">
    <location>
        <begin position="377"/>
        <end position="507"/>
    </location>
</feature>
<keyword evidence="1" id="KW-0677">Repeat</keyword>
<evidence type="ECO:0000256" key="2">
    <source>
        <dbReference type="SAM" id="Coils"/>
    </source>
</evidence>
<name>A0A6A6GNX7_9PEZI</name>
<dbReference type="Pfam" id="PF24883">
    <property type="entry name" value="NPHP3_N"/>
    <property type="match status" value="1"/>
</dbReference>
<sequence>MPSHSSTDRGPSQNGTIPPDSELTSSEEQYIKDVVARQQDFNVWLAKHGQITAEQSKCFHQQDLSDAAQYWADIARQGQNVADDLHAHGLRHWARSAQSKAAAASTFIQTLQPLVNLAASTAPCGGLAIGVVSGLFAIAWAKDTIDRSIVQAMAGVMDRLPTLDMLKQIYNQETLLEARLRAKMTVAWGGIVDLSIIAAQHCLQSGTKRWLKAFGRPEGFQQVVRDVQDKISAVRVEAEGLLTVVIDRISQQNSELLRNIAQLQQEAKRSRLEIQKFRSEQNRHQIADLQRSLRTWPRSDQEQQKSLQYYERTLQEVHDTNPQFTWMSPSVIEEMRCRPELAGMFSNQSSYMLVLVGKNHTRMPRHEHAWVSPFAVNLIQSRRAKTEALAYYIFDSVGPRDMHTCVAEILIQMAVALPSLDLPKLRTLIDIYQDHLKDAKSPAKDTNCAKSLQKAAVLVATHLHEACPFWLIIDRLDACDRPEQRLMLRLLHGMVESAVGTLKVLVTANDFYWKVEDHHIEDLVTKTTFHRIVEIQDTLPQSALGTPASKSTGFRSAPGSPTRAGL</sequence>
<gene>
    <name evidence="6" type="ORF">BDZ85DRAFT_254201</name>
</gene>
<evidence type="ECO:0000313" key="7">
    <source>
        <dbReference type="Proteomes" id="UP000799538"/>
    </source>
</evidence>
<proteinExistence type="predicted"/>
<keyword evidence="7" id="KW-1185">Reference proteome</keyword>
<feature type="region of interest" description="Disordered" evidence="3">
    <location>
        <begin position="1"/>
        <end position="25"/>
    </location>
</feature>
<dbReference type="Proteomes" id="UP000799538">
    <property type="component" value="Unassembled WGS sequence"/>
</dbReference>
<evidence type="ECO:0000256" key="3">
    <source>
        <dbReference type="SAM" id="MobiDB-lite"/>
    </source>
</evidence>
<organism evidence="6 7">
    <name type="scientific">Elsinoe ampelina</name>
    <dbReference type="NCBI Taxonomy" id="302913"/>
    <lineage>
        <taxon>Eukaryota</taxon>
        <taxon>Fungi</taxon>
        <taxon>Dikarya</taxon>
        <taxon>Ascomycota</taxon>
        <taxon>Pezizomycotina</taxon>
        <taxon>Dothideomycetes</taxon>
        <taxon>Dothideomycetidae</taxon>
        <taxon>Myriangiales</taxon>
        <taxon>Elsinoaceae</taxon>
        <taxon>Elsinoe</taxon>
    </lineage>
</organism>
<keyword evidence="2" id="KW-0175">Coiled coil</keyword>
<feature type="coiled-coil region" evidence="2">
    <location>
        <begin position="246"/>
        <end position="280"/>
    </location>
</feature>
<dbReference type="InterPro" id="IPR056125">
    <property type="entry name" value="DUF7708"/>
</dbReference>